<dbReference type="EMBL" id="JAVRRF010000057">
    <property type="protein sequence ID" value="KAK5048448.1"/>
    <property type="molecule type" value="Genomic_DNA"/>
</dbReference>
<comment type="caution">
    <text evidence="2">The sequence shown here is derived from an EMBL/GenBank/DDBJ whole genome shotgun (WGS) entry which is preliminary data.</text>
</comment>
<dbReference type="Pfam" id="PF06985">
    <property type="entry name" value="HET"/>
    <property type="match status" value="1"/>
</dbReference>
<dbReference type="InterPro" id="IPR052895">
    <property type="entry name" value="HetReg/Transcr_Mod"/>
</dbReference>
<protein>
    <recommendedName>
        <fullName evidence="1">Heterokaryon incompatibility domain-containing protein</fullName>
    </recommendedName>
</protein>
<accession>A0ABR0IV32</accession>
<dbReference type="InterPro" id="IPR010730">
    <property type="entry name" value="HET"/>
</dbReference>
<proteinExistence type="predicted"/>
<reference evidence="2 3" key="1">
    <citation type="submission" date="2023-08" db="EMBL/GenBank/DDBJ databases">
        <title>Black Yeasts Isolated from many extreme environments.</title>
        <authorList>
            <person name="Coleine C."/>
            <person name="Stajich J.E."/>
            <person name="Selbmann L."/>
        </authorList>
    </citation>
    <scope>NUCLEOTIDE SEQUENCE [LARGE SCALE GENOMIC DNA]</scope>
    <source>
        <strain evidence="2 3">CCFEE 6328</strain>
    </source>
</reference>
<sequence>MAANFGANHERHPMVAPIWERLGAIEEKLRRLDDAVSAIMKRLEISVPNDTVQGSTAQEDDKPYTYRALDSANSEIRLLALDLAGGDEDNLSGKLVHVSLEKQLPTDLNQYNALSYVWGDPKMQKCISIEGHPLMITESLESVLQHMKQLVIQNRQQITNTTRWSYWWIDQICINQSDIEERSNQVSLLRRVYKKATTVQVWLGDAVEGSTTAMEVINKIGKAPLRGPGEKEAQYPTFQNKKSPSTGAQYVCCLKDLGGNVAGFERSCFGRSYTGVVGRFVL</sequence>
<evidence type="ECO:0000259" key="1">
    <source>
        <dbReference type="Pfam" id="PF06985"/>
    </source>
</evidence>
<feature type="domain" description="Heterokaryon incompatibility" evidence="1">
    <location>
        <begin position="111"/>
        <end position="227"/>
    </location>
</feature>
<dbReference type="PANTHER" id="PTHR24148">
    <property type="entry name" value="ANKYRIN REPEAT DOMAIN-CONTAINING PROTEIN 39 HOMOLOG-RELATED"/>
    <property type="match status" value="1"/>
</dbReference>
<dbReference type="PANTHER" id="PTHR24148:SF73">
    <property type="entry name" value="HET DOMAIN PROTEIN (AFU_ORTHOLOGUE AFUA_8G01020)"/>
    <property type="match status" value="1"/>
</dbReference>
<evidence type="ECO:0000313" key="3">
    <source>
        <dbReference type="Proteomes" id="UP001345691"/>
    </source>
</evidence>
<keyword evidence="3" id="KW-1185">Reference proteome</keyword>
<gene>
    <name evidence="2" type="ORF">LTR69_011362</name>
</gene>
<evidence type="ECO:0000313" key="2">
    <source>
        <dbReference type="EMBL" id="KAK5048448.1"/>
    </source>
</evidence>
<dbReference type="Proteomes" id="UP001345691">
    <property type="component" value="Unassembled WGS sequence"/>
</dbReference>
<name>A0ABR0IV32_9EURO</name>
<organism evidence="2 3">
    <name type="scientific">Exophiala sideris</name>
    <dbReference type="NCBI Taxonomy" id="1016849"/>
    <lineage>
        <taxon>Eukaryota</taxon>
        <taxon>Fungi</taxon>
        <taxon>Dikarya</taxon>
        <taxon>Ascomycota</taxon>
        <taxon>Pezizomycotina</taxon>
        <taxon>Eurotiomycetes</taxon>
        <taxon>Chaetothyriomycetidae</taxon>
        <taxon>Chaetothyriales</taxon>
        <taxon>Herpotrichiellaceae</taxon>
        <taxon>Exophiala</taxon>
    </lineage>
</organism>